<dbReference type="FunCoup" id="A0A061GC17">
    <property type="interactions" value="200"/>
</dbReference>
<dbReference type="Gramene" id="EOY27116">
    <property type="protein sequence ID" value="EOY27116"/>
    <property type="gene ID" value="TCM_029042"/>
</dbReference>
<dbReference type="InterPro" id="IPR023213">
    <property type="entry name" value="CAT-like_dom_sf"/>
</dbReference>
<dbReference type="eggNOG" id="ENOG502QVP8">
    <property type="taxonomic scope" value="Eukaryota"/>
</dbReference>
<protein>
    <submittedName>
        <fullName evidence="2">HXXXD-type acyl-transferase family protein, putative</fullName>
    </submittedName>
</protein>
<sequence>MASIRVISTSMVQAENHDEQQAQKMDLTPWDLQFLLAEYIQRGLLYQIPEVPDVYDQEEEIGNIVVFYMKMFLSSTLSYFAPLAGRLSTTEHDGNTVSFSIDCNNAGALFVHAVADGVTTSNIIQPAYIPAVVDSFFPLNGIKNYQGTSNPLLAVQVTELVDGFFISVSVNHSIVDGASFFHFFNSWLAIACDPTQLSKPPVFQRDFFKDIDFPIRLPRSYFHQTHDKFIPPPLRVRVFHFSRENVAKLKAKANSEVGTKDISSLQALLSHLWRAVIRNRKADPDEETNYCLMISGRPKLQQLPERYFGNVLQVGAITMKVKELLDLGLGNAARQMNKVVAAHNEEMFKNFLKTWMETPKLRTMGNMVSNSLVTSDSPRFNIYGGETGLGTPIAIRSGPANKFDGRVTVHCGVEEGSIDIEICLAPATFGAMENDNEFMDAVTL</sequence>
<keyword evidence="3" id="KW-1185">Reference proteome</keyword>
<dbReference type="Gene3D" id="3.30.559.10">
    <property type="entry name" value="Chloramphenicol acetyltransferase-like domain"/>
    <property type="match status" value="2"/>
</dbReference>
<dbReference type="GO" id="GO:0016747">
    <property type="term" value="F:acyltransferase activity, transferring groups other than amino-acyl groups"/>
    <property type="evidence" value="ECO:0000318"/>
    <property type="project" value="GO_Central"/>
</dbReference>
<dbReference type="OMA" id="FGAMEND"/>
<dbReference type="HOGENOM" id="CLU_014546_3_0_1"/>
<dbReference type="Proteomes" id="UP000026915">
    <property type="component" value="Chromosome 6"/>
</dbReference>
<dbReference type="Pfam" id="PF02458">
    <property type="entry name" value="Transferase"/>
    <property type="match status" value="1"/>
</dbReference>
<dbReference type="InParanoid" id="A0A061GC17"/>
<keyword evidence="1" id="KW-0808">Transferase</keyword>
<evidence type="ECO:0000313" key="2">
    <source>
        <dbReference type="EMBL" id="EOY27116.1"/>
    </source>
</evidence>
<organism evidence="2 3">
    <name type="scientific">Theobroma cacao</name>
    <name type="common">Cacao</name>
    <name type="synonym">Cocoa</name>
    <dbReference type="NCBI Taxonomy" id="3641"/>
    <lineage>
        <taxon>Eukaryota</taxon>
        <taxon>Viridiplantae</taxon>
        <taxon>Streptophyta</taxon>
        <taxon>Embryophyta</taxon>
        <taxon>Tracheophyta</taxon>
        <taxon>Spermatophyta</taxon>
        <taxon>Magnoliopsida</taxon>
        <taxon>eudicotyledons</taxon>
        <taxon>Gunneridae</taxon>
        <taxon>Pentapetalae</taxon>
        <taxon>rosids</taxon>
        <taxon>malvids</taxon>
        <taxon>Malvales</taxon>
        <taxon>Malvaceae</taxon>
        <taxon>Byttnerioideae</taxon>
        <taxon>Theobroma</taxon>
    </lineage>
</organism>
<evidence type="ECO:0000313" key="3">
    <source>
        <dbReference type="Proteomes" id="UP000026915"/>
    </source>
</evidence>
<evidence type="ECO:0000256" key="1">
    <source>
        <dbReference type="ARBA" id="ARBA00022679"/>
    </source>
</evidence>
<gene>
    <name evidence="2" type="ORF">TCM_029042</name>
</gene>
<reference evidence="2 3" key="1">
    <citation type="journal article" date="2013" name="Genome Biol.">
        <title>The genome sequence of the most widely cultivated cacao type and its use to identify candidate genes regulating pod color.</title>
        <authorList>
            <person name="Motamayor J.C."/>
            <person name="Mockaitis K."/>
            <person name="Schmutz J."/>
            <person name="Haiminen N."/>
            <person name="Iii D.L."/>
            <person name="Cornejo O."/>
            <person name="Findley S.D."/>
            <person name="Zheng P."/>
            <person name="Utro F."/>
            <person name="Royaert S."/>
            <person name="Saski C."/>
            <person name="Jenkins J."/>
            <person name="Podicheti R."/>
            <person name="Zhao M."/>
            <person name="Scheffler B.E."/>
            <person name="Stack J.C."/>
            <person name="Feltus F.A."/>
            <person name="Mustiga G.M."/>
            <person name="Amores F."/>
            <person name="Phillips W."/>
            <person name="Marelli J.P."/>
            <person name="May G.D."/>
            <person name="Shapiro H."/>
            <person name="Ma J."/>
            <person name="Bustamante C.D."/>
            <person name="Schnell R.J."/>
            <person name="Main D."/>
            <person name="Gilbert D."/>
            <person name="Parida L."/>
            <person name="Kuhn D.N."/>
        </authorList>
    </citation>
    <scope>NUCLEOTIDE SEQUENCE [LARGE SCALE GENOMIC DNA]</scope>
    <source>
        <strain evidence="3">cv. Matina 1-6</strain>
    </source>
</reference>
<dbReference type="InterPro" id="IPR051283">
    <property type="entry name" value="Sec_Metabolite_Acyltrans"/>
</dbReference>
<dbReference type="PANTHER" id="PTHR31896:SF75">
    <property type="entry name" value="HXXXD-TYPE ACYL-TRANSFERASE FAMILY PROTEIN"/>
    <property type="match status" value="1"/>
</dbReference>
<dbReference type="GO" id="GO:0005737">
    <property type="term" value="C:cytoplasm"/>
    <property type="evidence" value="ECO:0000318"/>
    <property type="project" value="GO_Central"/>
</dbReference>
<name>A0A061GC17_THECC</name>
<dbReference type="EMBL" id="CM001884">
    <property type="protein sequence ID" value="EOY27116.1"/>
    <property type="molecule type" value="Genomic_DNA"/>
</dbReference>
<accession>A0A061GC17</accession>
<proteinExistence type="predicted"/>
<dbReference type="PANTHER" id="PTHR31896">
    <property type="entry name" value="FAMILY REGULATORY PROTEIN, PUTATIVE (AFU_ORTHOLOGUE AFUA_3G14730)-RELATED"/>
    <property type="match status" value="1"/>
</dbReference>
<dbReference type="AlphaFoldDB" id="A0A061GC17"/>